<dbReference type="GO" id="GO:0008718">
    <property type="term" value="F:D-amino-acid dehydrogenase activity"/>
    <property type="evidence" value="ECO:0007669"/>
    <property type="project" value="TreeGrafter"/>
</dbReference>
<dbReference type="GO" id="GO:0005886">
    <property type="term" value="C:plasma membrane"/>
    <property type="evidence" value="ECO:0007669"/>
    <property type="project" value="TreeGrafter"/>
</dbReference>
<evidence type="ECO:0000256" key="1">
    <source>
        <dbReference type="ARBA" id="ARBA00009410"/>
    </source>
</evidence>
<accession>A0A377LZD2</accession>
<organism evidence="4 5">
    <name type="scientific">Enterobacter cloacae</name>
    <dbReference type="NCBI Taxonomy" id="550"/>
    <lineage>
        <taxon>Bacteria</taxon>
        <taxon>Pseudomonadati</taxon>
        <taxon>Pseudomonadota</taxon>
        <taxon>Gammaproteobacteria</taxon>
        <taxon>Enterobacterales</taxon>
        <taxon>Enterobacteriaceae</taxon>
        <taxon>Enterobacter</taxon>
        <taxon>Enterobacter cloacae complex</taxon>
    </lineage>
</organism>
<dbReference type="InterPro" id="IPR006076">
    <property type="entry name" value="FAD-dep_OxRdtase"/>
</dbReference>
<dbReference type="GO" id="GO:0005737">
    <property type="term" value="C:cytoplasm"/>
    <property type="evidence" value="ECO:0007669"/>
    <property type="project" value="TreeGrafter"/>
</dbReference>
<dbReference type="PANTHER" id="PTHR13847">
    <property type="entry name" value="SARCOSINE DEHYDROGENASE-RELATED"/>
    <property type="match status" value="1"/>
</dbReference>
<keyword evidence="2" id="KW-0560">Oxidoreductase</keyword>
<feature type="domain" description="FAD dependent oxidoreductase" evidence="3">
    <location>
        <begin position="7"/>
        <end position="85"/>
    </location>
</feature>
<dbReference type="Gene3D" id="3.30.9.10">
    <property type="entry name" value="D-Amino Acid Oxidase, subunit A, domain 2"/>
    <property type="match status" value="1"/>
</dbReference>
<proteinExistence type="inferred from homology"/>
<evidence type="ECO:0000313" key="5">
    <source>
        <dbReference type="Proteomes" id="UP000255106"/>
    </source>
</evidence>
<dbReference type="Proteomes" id="UP000255106">
    <property type="component" value="Unassembled WGS sequence"/>
</dbReference>
<dbReference type="Pfam" id="PF01266">
    <property type="entry name" value="DAO"/>
    <property type="match status" value="1"/>
</dbReference>
<dbReference type="AlphaFoldDB" id="A0A377LZD2"/>
<protein>
    <submittedName>
        <fullName evidence="4">D-amino acid dehydrogenase small subunit</fullName>
    </submittedName>
</protein>
<dbReference type="Gene3D" id="3.50.50.60">
    <property type="entry name" value="FAD/NAD(P)-binding domain"/>
    <property type="match status" value="1"/>
</dbReference>
<dbReference type="EMBL" id="UGJB01000004">
    <property type="protein sequence ID" value="STQ11176.1"/>
    <property type="molecule type" value="Genomic_DNA"/>
</dbReference>
<dbReference type="PANTHER" id="PTHR13847:SF280">
    <property type="entry name" value="D-AMINO ACID DEHYDROGENASE"/>
    <property type="match status" value="1"/>
</dbReference>
<dbReference type="InterPro" id="IPR036188">
    <property type="entry name" value="FAD/NAD-bd_sf"/>
</dbReference>
<sequence length="120" mass="13110">MAEIVGFNTELLKPRRETLEMVVGDLFPRGGFVEQATFWTGLRPMTPDGTPIVGRTPFKNLWTNTGHGTLGWTMACGSGQLLSDLISGRTPAIPFDDLSAARYQSGFTPSRPQHLHGAHN</sequence>
<gene>
    <name evidence="4" type="primary">dadA_3</name>
    <name evidence="4" type="ORF">NCTC10005_03947</name>
</gene>
<reference evidence="4 5" key="1">
    <citation type="submission" date="2018-06" db="EMBL/GenBank/DDBJ databases">
        <authorList>
            <consortium name="Pathogen Informatics"/>
            <person name="Doyle S."/>
        </authorList>
    </citation>
    <scope>NUCLEOTIDE SEQUENCE [LARGE SCALE GENOMIC DNA]</scope>
    <source>
        <strain evidence="4 5">NCTC10005</strain>
    </source>
</reference>
<evidence type="ECO:0000256" key="2">
    <source>
        <dbReference type="ARBA" id="ARBA00023002"/>
    </source>
</evidence>
<comment type="similarity">
    <text evidence="1">Belongs to the DadA oxidoreductase family.</text>
</comment>
<dbReference type="SUPFAM" id="SSF51971">
    <property type="entry name" value="Nucleotide-binding domain"/>
    <property type="match status" value="1"/>
</dbReference>
<evidence type="ECO:0000313" key="4">
    <source>
        <dbReference type="EMBL" id="STQ11176.1"/>
    </source>
</evidence>
<dbReference type="GO" id="GO:0055130">
    <property type="term" value="P:D-alanine catabolic process"/>
    <property type="evidence" value="ECO:0007669"/>
    <property type="project" value="TreeGrafter"/>
</dbReference>
<name>A0A377LZD2_ENTCL</name>
<evidence type="ECO:0000259" key="3">
    <source>
        <dbReference type="Pfam" id="PF01266"/>
    </source>
</evidence>